<dbReference type="eggNOG" id="KOG3346">
    <property type="taxonomic scope" value="Eukaryota"/>
</dbReference>
<dbReference type="InterPro" id="IPR008914">
    <property type="entry name" value="PEBP"/>
</dbReference>
<name>W9X5F9_9EURO</name>
<dbReference type="STRING" id="1182543.W9X5F9"/>
<dbReference type="GO" id="GO:0030162">
    <property type="term" value="P:regulation of proteolysis"/>
    <property type="evidence" value="ECO:0007669"/>
    <property type="project" value="TreeGrafter"/>
</dbReference>
<evidence type="ECO:0000313" key="1">
    <source>
        <dbReference type="EMBL" id="EXJ75727.1"/>
    </source>
</evidence>
<dbReference type="PANTHER" id="PTHR11362">
    <property type="entry name" value="PHOSPHATIDYLETHANOLAMINE-BINDING PROTEIN"/>
    <property type="match status" value="1"/>
</dbReference>
<dbReference type="GO" id="GO:0005543">
    <property type="term" value="F:phospholipid binding"/>
    <property type="evidence" value="ECO:0007669"/>
    <property type="project" value="TreeGrafter"/>
</dbReference>
<dbReference type="InterPro" id="IPR036610">
    <property type="entry name" value="PEBP-like_sf"/>
</dbReference>
<dbReference type="Pfam" id="PF01161">
    <property type="entry name" value="PBP"/>
    <property type="match status" value="1"/>
</dbReference>
<dbReference type="Proteomes" id="UP000019471">
    <property type="component" value="Unassembled WGS sequence"/>
</dbReference>
<organism evidence="1 2">
    <name type="scientific">Cladophialophora psammophila CBS 110553</name>
    <dbReference type="NCBI Taxonomy" id="1182543"/>
    <lineage>
        <taxon>Eukaryota</taxon>
        <taxon>Fungi</taxon>
        <taxon>Dikarya</taxon>
        <taxon>Ascomycota</taxon>
        <taxon>Pezizomycotina</taxon>
        <taxon>Eurotiomycetes</taxon>
        <taxon>Chaetothyriomycetidae</taxon>
        <taxon>Chaetothyriales</taxon>
        <taxon>Herpotrichiellaceae</taxon>
        <taxon>Cladophialophora</taxon>
    </lineage>
</organism>
<dbReference type="EMBL" id="AMGX01000001">
    <property type="protein sequence ID" value="EXJ75727.1"/>
    <property type="molecule type" value="Genomic_DNA"/>
</dbReference>
<comment type="caution">
    <text evidence="1">The sequence shown here is derived from an EMBL/GenBank/DDBJ whole genome shotgun (WGS) entry which is preliminary data.</text>
</comment>
<gene>
    <name evidence="1" type="ORF">A1O5_00234</name>
</gene>
<dbReference type="Gene3D" id="3.90.280.10">
    <property type="entry name" value="PEBP-like"/>
    <property type="match status" value="1"/>
</dbReference>
<proteinExistence type="predicted"/>
<dbReference type="HOGENOM" id="CLU_043994_7_0_1"/>
<dbReference type="InterPro" id="IPR035810">
    <property type="entry name" value="PEBP_euk"/>
</dbReference>
<evidence type="ECO:0008006" key="3">
    <source>
        <dbReference type="Google" id="ProtNLM"/>
    </source>
</evidence>
<dbReference type="SUPFAM" id="SSF49777">
    <property type="entry name" value="PEBP-like"/>
    <property type="match status" value="1"/>
</dbReference>
<dbReference type="GO" id="GO:0046578">
    <property type="term" value="P:regulation of Ras protein signal transduction"/>
    <property type="evidence" value="ECO:0007669"/>
    <property type="project" value="TreeGrafter"/>
</dbReference>
<dbReference type="OrthoDB" id="2506647at2759"/>
<dbReference type="PANTHER" id="PTHR11362:SF78">
    <property type="entry name" value="PROTEASE INHIBITOR"/>
    <property type="match status" value="1"/>
</dbReference>
<protein>
    <recommendedName>
        <fullName evidence="3">Phosphatidylethanolamine-binding protein</fullName>
    </recommendedName>
</protein>
<evidence type="ECO:0000313" key="2">
    <source>
        <dbReference type="Proteomes" id="UP000019471"/>
    </source>
</evidence>
<accession>W9X5F9</accession>
<keyword evidence="2" id="KW-1185">Reference proteome</keyword>
<dbReference type="AlphaFoldDB" id="W9X5F9"/>
<dbReference type="GO" id="GO:0030414">
    <property type="term" value="F:peptidase inhibitor activity"/>
    <property type="evidence" value="ECO:0007669"/>
    <property type="project" value="TreeGrafter"/>
</dbReference>
<dbReference type="RefSeq" id="XP_007739044.1">
    <property type="nucleotide sequence ID" value="XM_007740854.1"/>
</dbReference>
<dbReference type="CDD" id="cd00866">
    <property type="entry name" value="PEBP_euk"/>
    <property type="match status" value="1"/>
</dbReference>
<reference evidence="1 2" key="1">
    <citation type="submission" date="2013-03" db="EMBL/GenBank/DDBJ databases">
        <title>The Genome Sequence of Cladophialophora psammophila CBS 110553.</title>
        <authorList>
            <consortium name="The Broad Institute Genomics Platform"/>
            <person name="Cuomo C."/>
            <person name="de Hoog S."/>
            <person name="Gorbushina A."/>
            <person name="Walker B."/>
            <person name="Young S.K."/>
            <person name="Zeng Q."/>
            <person name="Gargeya S."/>
            <person name="Fitzgerald M."/>
            <person name="Haas B."/>
            <person name="Abouelleil A."/>
            <person name="Allen A.W."/>
            <person name="Alvarado L."/>
            <person name="Arachchi H.M."/>
            <person name="Berlin A.M."/>
            <person name="Chapman S.B."/>
            <person name="Gainer-Dewar J."/>
            <person name="Goldberg J."/>
            <person name="Griggs A."/>
            <person name="Gujja S."/>
            <person name="Hansen M."/>
            <person name="Howarth C."/>
            <person name="Imamovic A."/>
            <person name="Ireland A."/>
            <person name="Larimer J."/>
            <person name="McCowan C."/>
            <person name="Murphy C."/>
            <person name="Pearson M."/>
            <person name="Poon T.W."/>
            <person name="Priest M."/>
            <person name="Roberts A."/>
            <person name="Saif S."/>
            <person name="Shea T."/>
            <person name="Sisk P."/>
            <person name="Sykes S."/>
            <person name="Wortman J."/>
            <person name="Nusbaum C."/>
            <person name="Birren B."/>
        </authorList>
    </citation>
    <scope>NUCLEOTIDE SEQUENCE [LARGE SCALE GENOMIC DNA]</scope>
    <source>
        <strain evidence="1 2">CBS 110553</strain>
    </source>
</reference>
<dbReference type="GeneID" id="19184971"/>
<sequence length="172" mass="18932">MAGHPIMKSVLSLIENDNSNILHLAFGSQKMKPGDKIPKGEAQGLPTLGWNAPSKQKFLVISLDLDAPFPSFAPLSPALHWLQAGLAAQGAGDDLTSPDPAIAFWAGPGPPPISSPHRYIFLLYEQPADFDPRMFTKTRGFGIRDRMRWDLSRFEKQAKLRPAVAATYFFSN</sequence>